<evidence type="ECO:0008006" key="4">
    <source>
        <dbReference type="Google" id="ProtNLM"/>
    </source>
</evidence>
<gene>
    <name evidence="2" type="ORF">PENTCL1PPCAC_11129</name>
</gene>
<reference evidence="2" key="1">
    <citation type="submission" date="2023-10" db="EMBL/GenBank/DDBJ databases">
        <title>Genome assembly of Pristionchus species.</title>
        <authorList>
            <person name="Yoshida K."/>
            <person name="Sommer R.J."/>
        </authorList>
    </citation>
    <scope>NUCLEOTIDE SEQUENCE</scope>
    <source>
        <strain evidence="2">RS0144</strain>
    </source>
</reference>
<comment type="caution">
    <text evidence="2">The sequence shown here is derived from an EMBL/GenBank/DDBJ whole genome shotgun (WGS) entry which is preliminary data.</text>
</comment>
<protein>
    <recommendedName>
        <fullName evidence="4">BLOC-1-related complex subunit 5</fullName>
    </recommendedName>
</protein>
<dbReference type="EMBL" id="BTSX01000003">
    <property type="protein sequence ID" value="GMS88954.1"/>
    <property type="molecule type" value="Genomic_DNA"/>
</dbReference>
<name>A0AAV5T150_9BILA</name>
<dbReference type="Proteomes" id="UP001432027">
    <property type="component" value="Unassembled WGS sequence"/>
</dbReference>
<accession>A0AAV5T150</accession>
<keyword evidence="3" id="KW-1185">Reference proteome</keyword>
<evidence type="ECO:0000313" key="2">
    <source>
        <dbReference type="EMBL" id="GMS88954.1"/>
    </source>
</evidence>
<feature type="coiled-coil region" evidence="1">
    <location>
        <begin position="69"/>
        <end position="103"/>
    </location>
</feature>
<sequence length="168" mass="19372">MNRNYWIAGMGDLSLEDDSERARERARLQITPRFDQDMDIVSLLVEATEISIENREVGLPACGPYESVLKTMGEDGKRMEEERDRLKDKIVNYETRVNEVSHQIAALIHESSCSLSDIRRLNPFDCLQRLEETVGALLHQNTTKKTLSDSFSRISVDDDLVWMNHMQQ</sequence>
<evidence type="ECO:0000313" key="3">
    <source>
        <dbReference type="Proteomes" id="UP001432027"/>
    </source>
</evidence>
<evidence type="ECO:0000256" key="1">
    <source>
        <dbReference type="SAM" id="Coils"/>
    </source>
</evidence>
<proteinExistence type="predicted"/>
<organism evidence="2 3">
    <name type="scientific">Pristionchus entomophagus</name>
    <dbReference type="NCBI Taxonomy" id="358040"/>
    <lineage>
        <taxon>Eukaryota</taxon>
        <taxon>Metazoa</taxon>
        <taxon>Ecdysozoa</taxon>
        <taxon>Nematoda</taxon>
        <taxon>Chromadorea</taxon>
        <taxon>Rhabditida</taxon>
        <taxon>Rhabditina</taxon>
        <taxon>Diplogasteromorpha</taxon>
        <taxon>Diplogasteroidea</taxon>
        <taxon>Neodiplogasteridae</taxon>
        <taxon>Pristionchus</taxon>
    </lineage>
</organism>
<keyword evidence="1" id="KW-0175">Coiled coil</keyword>
<dbReference type="AlphaFoldDB" id="A0AAV5T150"/>